<keyword evidence="12" id="KW-0812">Transmembrane</keyword>
<feature type="compositionally biased region" description="Low complexity" evidence="11">
    <location>
        <begin position="893"/>
        <end position="902"/>
    </location>
</feature>
<dbReference type="SMART" id="SM00327">
    <property type="entry name" value="VWA"/>
    <property type="match status" value="1"/>
</dbReference>
<keyword evidence="2" id="KW-0813">Transport</keyword>
<dbReference type="GO" id="GO:0005886">
    <property type="term" value="C:plasma membrane"/>
    <property type="evidence" value="ECO:0007669"/>
    <property type="project" value="TreeGrafter"/>
</dbReference>
<dbReference type="InterPro" id="IPR002035">
    <property type="entry name" value="VWF_A"/>
</dbReference>
<accession>A0A8J6EIV5</accession>
<evidence type="ECO:0000256" key="8">
    <source>
        <dbReference type="ARBA" id="ARBA00023049"/>
    </source>
</evidence>
<keyword evidence="6" id="KW-0378">Hydrolase</keyword>
<evidence type="ECO:0000256" key="1">
    <source>
        <dbReference type="ARBA" id="ARBA00006398"/>
    </source>
</evidence>
<organism evidence="14 15">
    <name type="scientific">Eleutherodactylus coqui</name>
    <name type="common">Puerto Rican coqui</name>
    <dbReference type="NCBI Taxonomy" id="57060"/>
    <lineage>
        <taxon>Eukaryota</taxon>
        <taxon>Metazoa</taxon>
        <taxon>Chordata</taxon>
        <taxon>Craniata</taxon>
        <taxon>Vertebrata</taxon>
        <taxon>Euteleostomi</taxon>
        <taxon>Amphibia</taxon>
        <taxon>Batrachia</taxon>
        <taxon>Anura</taxon>
        <taxon>Neobatrachia</taxon>
        <taxon>Hyloidea</taxon>
        <taxon>Eleutherodactylidae</taxon>
        <taxon>Eleutherodactylinae</taxon>
        <taxon>Eleutherodactylus</taxon>
        <taxon>Eleutherodactylus</taxon>
    </lineage>
</organism>
<evidence type="ECO:0000256" key="7">
    <source>
        <dbReference type="ARBA" id="ARBA00022833"/>
    </source>
</evidence>
<evidence type="ECO:0000313" key="14">
    <source>
        <dbReference type="EMBL" id="KAG9470063.1"/>
    </source>
</evidence>
<dbReference type="InterPro" id="IPR013642">
    <property type="entry name" value="CLCA_N"/>
</dbReference>
<keyword evidence="10" id="KW-0868">Chloride</keyword>
<comment type="caution">
    <text evidence="14">The sequence shown here is derived from an EMBL/GenBank/DDBJ whole genome shotgun (WGS) entry which is preliminary data.</text>
</comment>
<keyword evidence="8" id="KW-0482">Metalloprotease</keyword>
<evidence type="ECO:0000313" key="15">
    <source>
        <dbReference type="Proteomes" id="UP000770717"/>
    </source>
</evidence>
<dbReference type="GO" id="GO:0006508">
    <property type="term" value="P:proteolysis"/>
    <property type="evidence" value="ECO:0007669"/>
    <property type="project" value="UniProtKB-KW"/>
</dbReference>
<proteinExistence type="inferred from homology"/>
<dbReference type="OrthoDB" id="687730at2759"/>
<evidence type="ECO:0000256" key="6">
    <source>
        <dbReference type="ARBA" id="ARBA00022801"/>
    </source>
</evidence>
<keyword evidence="12" id="KW-1133">Transmembrane helix</keyword>
<evidence type="ECO:0000256" key="10">
    <source>
        <dbReference type="ARBA" id="ARBA00023214"/>
    </source>
</evidence>
<keyword evidence="9" id="KW-0325">Glycoprotein</keyword>
<dbReference type="PANTHER" id="PTHR10579:SF172">
    <property type="entry name" value="CALCIUM-ACTIVATED CHLORIDE CHANNEL REGULATOR 4 PRECURSOR-RELATED"/>
    <property type="match status" value="1"/>
</dbReference>
<keyword evidence="3" id="KW-0645">Protease</keyword>
<feature type="region of interest" description="Disordered" evidence="11">
    <location>
        <begin position="851"/>
        <end position="928"/>
    </location>
</feature>
<dbReference type="GO" id="GO:0008237">
    <property type="term" value="F:metallopeptidase activity"/>
    <property type="evidence" value="ECO:0007669"/>
    <property type="project" value="UniProtKB-KW"/>
</dbReference>
<dbReference type="CDD" id="cd00198">
    <property type="entry name" value="vWFA"/>
    <property type="match status" value="1"/>
</dbReference>
<evidence type="ECO:0000256" key="4">
    <source>
        <dbReference type="ARBA" id="ARBA00022723"/>
    </source>
</evidence>
<dbReference type="GO" id="GO:0005229">
    <property type="term" value="F:intracellularly calcium-gated chloride channel activity"/>
    <property type="evidence" value="ECO:0007669"/>
    <property type="project" value="InterPro"/>
</dbReference>
<dbReference type="Gene3D" id="3.40.50.410">
    <property type="entry name" value="von Willebrand factor, type A domain"/>
    <property type="match status" value="1"/>
</dbReference>
<dbReference type="NCBIfam" id="NF041940">
    <property type="entry name" value="choice_anch_X"/>
    <property type="match status" value="1"/>
</dbReference>
<evidence type="ECO:0000256" key="3">
    <source>
        <dbReference type="ARBA" id="ARBA00022670"/>
    </source>
</evidence>
<gene>
    <name evidence="14" type="ORF">GDO78_018983</name>
</gene>
<protein>
    <recommendedName>
        <fullName evidence="13">VWFA domain-containing protein</fullName>
    </recommendedName>
</protein>
<dbReference type="GO" id="GO:0046872">
    <property type="term" value="F:metal ion binding"/>
    <property type="evidence" value="ECO:0007669"/>
    <property type="project" value="UniProtKB-KW"/>
</dbReference>
<dbReference type="AlphaFoldDB" id="A0A8J6EIV5"/>
<keyword evidence="15" id="KW-1185">Reference proteome</keyword>
<dbReference type="NCBIfam" id="TIGR00868">
    <property type="entry name" value="hCaCC"/>
    <property type="match status" value="1"/>
</dbReference>
<feature type="compositionally biased region" description="Basic and acidic residues" evidence="11">
    <location>
        <begin position="861"/>
        <end position="892"/>
    </location>
</feature>
<feature type="transmembrane region" description="Helical" evidence="12">
    <location>
        <begin position="935"/>
        <end position="959"/>
    </location>
</feature>
<dbReference type="Proteomes" id="UP000770717">
    <property type="component" value="Unassembled WGS sequence"/>
</dbReference>
<comment type="similarity">
    <text evidence="1">Belongs to the CLCR family.</text>
</comment>
<dbReference type="EMBL" id="WNTK01000365">
    <property type="protein sequence ID" value="KAG9470063.1"/>
    <property type="molecule type" value="Genomic_DNA"/>
</dbReference>
<evidence type="ECO:0000256" key="9">
    <source>
        <dbReference type="ARBA" id="ARBA00023180"/>
    </source>
</evidence>
<dbReference type="PROSITE" id="PS50234">
    <property type="entry name" value="VWFA"/>
    <property type="match status" value="1"/>
</dbReference>
<keyword evidence="12" id="KW-0472">Membrane</keyword>
<keyword evidence="7" id="KW-0862">Zinc</keyword>
<dbReference type="InterPro" id="IPR051266">
    <property type="entry name" value="CLCR"/>
</dbReference>
<evidence type="ECO:0000256" key="5">
    <source>
        <dbReference type="ARBA" id="ARBA00022729"/>
    </source>
</evidence>
<feature type="domain" description="VWFA" evidence="13">
    <location>
        <begin position="286"/>
        <end position="456"/>
    </location>
</feature>
<reference evidence="14" key="1">
    <citation type="thesis" date="2020" institute="ProQuest LLC" country="789 East Eisenhower Parkway, Ann Arbor, MI, USA">
        <title>Comparative Genomics and Chromosome Evolution.</title>
        <authorList>
            <person name="Mudd A.B."/>
        </authorList>
    </citation>
    <scope>NUCLEOTIDE SEQUENCE</scope>
    <source>
        <strain evidence="14">HN-11 Male</strain>
        <tissue evidence="14">Kidney and liver</tissue>
    </source>
</reference>
<evidence type="ECO:0000256" key="2">
    <source>
        <dbReference type="ARBA" id="ARBA00022448"/>
    </source>
</evidence>
<dbReference type="Pfam" id="PF00092">
    <property type="entry name" value="VWA"/>
    <property type="match status" value="1"/>
</dbReference>
<sequence>MVKLTNGGYDDIVIAVNPNVQEDLKIIEKIKEMVKEATSFLFDATGKRLYIKSVKILLPKSWTANNYGRPKTETYDKADIIIDSPNLKYGDEPYTQQYGQCGDPGQFIHLTQKFVTDDSVIQTYGPRGRVFVHEWAHLRWGVFDEYNLDKPFYISENGKVEATRCSADIEGAYRIRRCQGTLSCKIDNCKIDPNTGLYEEGCLFVPKQFQTVTASLMYMQSIPPVINFCNDSNHNIEASNLQNEKCNFRSTWDVIASSADIKSTQPSPGLTIPDPTVTVLQFSDRVITLVMDVSGSMATSNRIGRLYQAADVFLMQIIEIDSHVGMVTFSSSASTISSLVQIKSDVQRQNLRKLLPTVASGGTNICSGLQAGIQVNLQSGSSDGTEVLLLSDGEDNFDTNLCAQKIIQSGAIIHVIFLGTAEEPKLKEIAKATGGTIYLATDKVDNNGLINAFSAVSANDGDITKQSIQLESTALSLQPAGCLNGTVFIDTTVGNETFFLVTWQTTVPNINLQDPKGKTYTSAEFVSDNTAKSSRLAIPGTAERGPWNYNLCNSRTSAEILGLVVNSKASDANVPPIVVNAHMNQDTNQYPNPMVIYASVSQGLIPVSGAKVTANVEPVTGSIETLELLDNGAGPDLIKNDGIYSRYFTQFSANGRYGLKVRVENNNKAKSRLVLPKNRALYIPGYIINDTVTLNPPRPEIPDEGLTVGEFSRTASGGSFVVSNVPAAGTPPQDIYKPDKISDLAANIVKDTILLSWTATGDDLDQGTASSYDLRMNINPSDLRTNFSGSTPINITALSPSPAGSTETFSFVPENIVIKNGTILYFALVAIDKVSQQSDVSNIAQAALIIPPTPAPTPEPTTERATTERATTERATTKRATTERATTKRATTERATTAALIIPPTPAPTPEPTTERATTVPPANDGSNGLSPTTITLIACITVIIICIIISITVCIVCCKRNKSNLQVRV</sequence>
<dbReference type="InterPro" id="IPR036465">
    <property type="entry name" value="vWFA_dom_sf"/>
</dbReference>
<dbReference type="SUPFAM" id="SSF53300">
    <property type="entry name" value="vWA-like"/>
    <property type="match status" value="1"/>
</dbReference>
<dbReference type="PANTHER" id="PTHR10579">
    <property type="entry name" value="CALCIUM-ACTIVATED CHLORIDE CHANNEL REGULATOR"/>
    <property type="match status" value="1"/>
</dbReference>
<keyword evidence="4" id="KW-0479">Metal-binding</keyword>
<keyword evidence="5" id="KW-0732">Signal</keyword>
<evidence type="ECO:0000259" key="13">
    <source>
        <dbReference type="PROSITE" id="PS50234"/>
    </source>
</evidence>
<dbReference type="InterPro" id="IPR004727">
    <property type="entry name" value="CLCA_chordata"/>
</dbReference>
<evidence type="ECO:0000256" key="11">
    <source>
        <dbReference type="SAM" id="MobiDB-lite"/>
    </source>
</evidence>
<name>A0A8J6EIV5_ELECQ</name>
<dbReference type="Pfam" id="PF08434">
    <property type="entry name" value="CLCA"/>
    <property type="match status" value="1"/>
</dbReference>
<evidence type="ECO:0000256" key="12">
    <source>
        <dbReference type="SAM" id="Phobius"/>
    </source>
</evidence>